<reference evidence="1" key="1">
    <citation type="journal article" date="2014" name="Front. Microbiol.">
        <title>High frequency of phylogenetically diverse reductive dehalogenase-homologous genes in deep subseafloor sedimentary metagenomes.</title>
        <authorList>
            <person name="Kawai M."/>
            <person name="Futagami T."/>
            <person name="Toyoda A."/>
            <person name="Takaki Y."/>
            <person name="Nishi S."/>
            <person name="Hori S."/>
            <person name="Arai W."/>
            <person name="Tsubouchi T."/>
            <person name="Morono Y."/>
            <person name="Uchiyama I."/>
            <person name="Ito T."/>
            <person name="Fujiyama A."/>
            <person name="Inagaki F."/>
            <person name="Takami H."/>
        </authorList>
    </citation>
    <scope>NUCLEOTIDE SEQUENCE</scope>
    <source>
        <strain evidence="1">Expedition CK06-06</strain>
    </source>
</reference>
<protein>
    <recommendedName>
        <fullName evidence="2">Nucleotidyl transferase domain-containing protein</fullName>
    </recommendedName>
</protein>
<evidence type="ECO:0000313" key="1">
    <source>
        <dbReference type="EMBL" id="GAG40309.1"/>
    </source>
</evidence>
<dbReference type="Gene3D" id="3.90.550.10">
    <property type="entry name" value="Spore Coat Polysaccharide Biosynthesis Protein SpsA, Chain A"/>
    <property type="match status" value="1"/>
</dbReference>
<proteinExistence type="predicted"/>
<evidence type="ECO:0008006" key="2">
    <source>
        <dbReference type="Google" id="ProtNLM"/>
    </source>
</evidence>
<dbReference type="SUPFAM" id="SSF53448">
    <property type="entry name" value="Nucleotide-diphospho-sugar transferases"/>
    <property type="match status" value="1"/>
</dbReference>
<organism evidence="1">
    <name type="scientific">marine sediment metagenome</name>
    <dbReference type="NCBI Taxonomy" id="412755"/>
    <lineage>
        <taxon>unclassified sequences</taxon>
        <taxon>metagenomes</taxon>
        <taxon>ecological metagenomes</taxon>
    </lineage>
</organism>
<gene>
    <name evidence="1" type="ORF">S01H1_62260</name>
</gene>
<name>X0XAT2_9ZZZZ</name>
<sequence>EKPDDDALAALPRPLWVSMNCWRFGPSIFEACRAISPSPRGEFELPDAVGHAIHALGEQFRALKFRLPVLDMTSRADIASVAAILADTEVKL</sequence>
<comment type="caution">
    <text evidence="1">The sequence shown here is derived from an EMBL/GenBank/DDBJ whole genome shotgun (WGS) entry which is preliminary data.</text>
</comment>
<feature type="non-terminal residue" evidence="1">
    <location>
        <position position="1"/>
    </location>
</feature>
<dbReference type="EMBL" id="BARS01040883">
    <property type="protein sequence ID" value="GAG40309.1"/>
    <property type="molecule type" value="Genomic_DNA"/>
</dbReference>
<accession>X0XAT2</accession>
<dbReference type="AlphaFoldDB" id="X0XAT2"/>
<dbReference type="InterPro" id="IPR029044">
    <property type="entry name" value="Nucleotide-diphossugar_trans"/>
</dbReference>